<dbReference type="InParanoid" id="B4JIJ2"/>
<evidence type="ECO:0000256" key="1">
    <source>
        <dbReference type="SAM" id="MobiDB-lite"/>
    </source>
</evidence>
<dbReference type="eggNOG" id="KOG4731">
    <property type="taxonomic scope" value="Eukaryota"/>
</dbReference>
<evidence type="ECO:0000313" key="3">
    <source>
        <dbReference type="Proteomes" id="UP000001070"/>
    </source>
</evidence>
<feature type="compositionally biased region" description="Acidic residues" evidence="1">
    <location>
        <begin position="329"/>
        <end position="339"/>
    </location>
</feature>
<dbReference type="AlphaFoldDB" id="B4JIJ2"/>
<gene>
    <name evidence="2" type="primary">Dgri\GH18474</name>
    <name evidence="2" type="ORF">Dgri_GH18474</name>
</gene>
<feature type="compositionally biased region" description="Low complexity" evidence="1">
    <location>
        <begin position="509"/>
        <end position="545"/>
    </location>
</feature>
<dbReference type="HOGENOM" id="CLU_433669_0_0_1"/>
<dbReference type="GO" id="GO:0005634">
    <property type="term" value="C:nucleus"/>
    <property type="evidence" value="ECO:0007669"/>
    <property type="project" value="EnsemblMetazoa"/>
</dbReference>
<dbReference type="OMA" id="NRKIPHT"/>
<name>B4JIJ2_DROGR</name>
<dbReference type="OrthoDB" id="2448405at2759"/>
<feature type="region of interest" description="Disordered" evidence="1">
    <location>
        <begin position="506"/>
        <end position="545"/>
    </location>
</feature>
<feature type="compositionally biased region" description="Basic and acidic residues" evidence="1">
    <location>
        <begin position="340"/>
        <end position="353"/>
    </location>
</feature>
<dbReference type="Proteomes" id="UP000001070">
    <property type="component" value="Unassembled WGS sequence"/>
</dbReference>
<keyword evidence="3" id="KW-1185">Reference proteome</keyword>
<evidence type="ECO:0000313" key="2">
    <source>
        <dbReference type="EMBL" id="EDV93073.1"/>
    </source>
</evidence>
<reference evidence="2 3" key="1">
    <citation type="journal article" date="2007" name="Nature">
        <title>Evolution of genes and genomes on the Drosophila phylogeny.</title>
        <authorList>
            <consortium name="Drosophila 12 Genomes Consortium"/>
            <person name="Clark A.G."/>
            <person name="Eisen M.B."/>
            <person name="Smith D.R."/>
            <person name="Bergman C.M."/>
            <person name="Oliver B."/>
            <person name="Markow T.A."/>
            <person name="Kaufman T.C."/>
            <person name="Kellis M."/>
            <person name="Gelbart W."/>
            <person name="Iyer V.N."/>
            <person name="Pollard D.A."/>
            <person name="Sackton T.B."/>
            <person name="Larracuente A.M."/>
            <person name="Singh N.D."/>
            <person name="Abad J.P."/>
            <person name="Abt D.N."/>
            <person name="Adryan B."/>
            <person name="Aguade M."/>
            <person name="Akashi H."/>
            <person name="Anderson W.W."/>
            <person name="Aquadro C.F."/>
            <person name="Ardell D.H."/>
            <person name="Arguello R."/>
            <person name="Artieri C.G."/>
            <person name="Barbash D.A."/>
            <person name="Barker D."/>
            <person name="Barsanti P."/>
            <person name="Batterham P."/>
            <person name="Batzoglou S."/>
            <person name="Begun D."/>
            <person name="Bhutkar A."/>
            <person name="Blanco E."/>
            <person name="Bosak S.A."/>
            <person name="Bradley R.K."/>
            <person name="Brand A.D."/>
            <person name="Brent M.R."/>
            <person name="Brooks A.N."/>
            <person name="Brown R.H."/>
            <person name="Butlin R.K."/>
            <person name="Caggese C."/>
            <person name="Calvi B.R."/>
            <person name="Bernardo de Carvalho A."/>
            <person name="Caspi A."/>
            <person name="Castrezana S."/>
            <person name="Celniker S.E."/>
            <person name="Chang J.L."/>
            <person name="Chapple C."/>
            <person name="Chatterji S."/>
            <person name="Chinwalla A."/>
            <person name="Civetta A."/>
            <person name="Clifton S.W."/>
            <person name="Comeron J.M."/>
            <person name="Costello J.C."/>
            <person name="Coyne J.A."/>
            <person name="Daub J."/>
            <person name="David R.G."/>
            <person name="Delcher A.L."/>
            <person name="Delehaunty K."/>
            <person name="Do C.B."/>
            <person name="Ebling H."/>
            <person name="Edwards K."/>
            <person name="Eickbush T."/>
            <person name="Evans J.D."/>
            <person name="Filipski A."/>
            <person name="Findeiss S."/>
            <person name="Freyhult E."/>
            <person name="Fulton L."/>
            <person name="Fulton R."/>
            <person name="Garcia A.C."/>
            <person name="Gardiner A."/>
            <person name="Garfield D.A."/>
            <person name="Garvin B.E."/>
            <person name="Gibson G."/>
            <person name="Gilbert D."/>
            <person name="Gnerre S."/>
            <person name="Godfrey J."/>
            <person name="Good R."/>
            <person name="Gotea V."/>
            <person name="Gravely B."/>
            <person name="Greenberg A.J."/>
            <person name="Griffiths-Jones S."/>
            <person name="Gross S."/>
            <person name="Guigo R."/>
            <person name="Gustafson E.A."/>
            <person name="Haerty W."/>
            <person name="Hahn M.W."/>
            <person name="Halligan D.L."/>
            <person name="Halpern A.L."/>
            <person name="Halter G.M."/>
            <person name="Han M.V."/>
            <person name="Heger A."/>
            <person name="Hillier L."/>
            <person name="Hinrichs A.S."/>
            <person name="Holmes I."/>
            <person name="Hoskins R.A."/>
            <person name="Hubisz M.J."/>
            <person name="Hultmark D."/>
            <person name="Huntley M.A."/>
            <person name="Jaffe D.B."/>
            <person name="Jagadeeshan S."/>
            <person name="Jeck W.R."/>
            <person name="Johnson J."/>
            <person name="Jones C.D."/>
            <person name="Jordan W.C."/>
            <person name="Karpen G.H."/>
            <person name="Kataoka E."/>
            <person name="Keightley P.D."/>
            <person name="Kheradpour P."/>
            <person name="Kirkness E.F."/>
            <person name="Koerich L.B."/>
            <person name="Kristiansen K."/>
            <person name="Kudrna D."/>
            <person name="Kulathinal R.J."/>
            <person name="Kumar S."/>
            <person name="Kwok R."/>
            <person name="Lander E."/>
            <person name="Langley C.H."/>
            <person name="Lapoint R."/>
            <person name="Lazzaro B.P."/>
            <person name="Lee S.J."/>
            <person name="Levesque L."/>
            <person name="Li R."/>
            <person name="Lin C.F."/>
            <person name="Lin M.F."/>
            <person name="Lindblad-Toh K."/>
            <person name="Llopart A."/>
            <person name="Long M."/>
            <person name="Low L."/>
            <person name="Lozovsky E."/>
            <person name="Lu J."/>
            <person name="Luo M."/>
            <person name="Machado C.A."/>
            <person name="Makalowski W."/>
            <person name="Marzo M."/>
            <person name="Matsuda M."/>
            <person name="Matzkin L."/>
            <person name="McAllister B."/>
            <person name="McBride C.S."/>
            <person name="McKernan B."/>
            <person name="McKernan K."/>
            <person name="Mendez-Lago M."/>
            <person name="Minx P."/>
            <person name="Mollenhauer M.U."/>
            <person name="Montooth K."/>
            <person name="Mount S.M."/>
            <person name="Mu X."/>
            <person name="Myers E."/>
            <person name="Negre B."/>
            <person name="Newfeld S."/>
            <person name="Nielsen R."/>
            <person name="Noor M.A."/>
            <person name="O'Grady P."/>
            <person name="Pachter L."/>
            <person name="Papaceit M."/>
            <person name="Parisi M.J."/>
            <person name="Parisi M."/>
            <person name="Parts L."/>
            <person name="Pedersen J.S."/>
            <person name="Pesole G."/>
            <person name="Phillippy A.M."/>
            <person name="Ponting C.P."/>
            <person name="Pop M."/>
            <person name="Porcelli D."/>
            <person name="Powell J.R."/>
            <person name="Prohaska S."/>
            <person name="Pruitt K."/>
            <person name="Puig M."/>
            <person name="Quesneville H."/>
            <person name="Ram K.R."/>
            <person name="Rand D."/>
            <person name="Rasmussen M.D."/>
            <person name="Reed L.K."/>
            <person name="Reenan R."/>
            <person name="Reily A."/>
            <person name="Remington K.A."/>
            <person name="Rieger T.T."/>
            <person name="Ritchie M.G."/>
            <person name="Robin C."/>
            <person name="Rogers Y.H."/>
            <person name="Rohde C."/>
            <person name="Rozas J."/>
            <person name="Rubenfield M.J."/>
            <person name="Ruiz A."/>
            <person name="Russo S."/>
            <person name="Salzberg S.L."/>
            <person name="Sanchez-Gracia A."/>
            <person name="Saranga D.J."/>
            <person name="Sato H."/>
            <person name="Schaeffer S.W."/>
            <person name="Schatz M.C."/>
            <person name="Schlenke T."/>
            <person name="Schwartz R."/>
            <person name="Segarra C."/>
            <person name="Singh R.S."/>
            <person name="Sirot L."/>
            <person name="Sirota M."/>
            <person name="Sisneros N.B."/>
            <person name="Smith C.D."/>
            <person name="Smith T.F."/>
            <person name="Spieth J."/>
            <person name="Stage D.E."/>
            <person name="Stark A."/>
            <person name="Stephan W."/>
            <person name="Strausberg R.L."/>
            <person name="Strempel S."/>
            <person name="Sturgill D."/>
            <person name="Sutton G."/>
            <person name="Sutton G.G."/>
            <person name="Tao W."/>
            <person name="Teichmann S."/>
            <person name="Tobari Y.N."/>
            <person name="Tomimura Y."/>
            <person name="Tsolas J.M."/>
            <person name="Valente V.L."/>
            <person name="Venter E."/>
            <person name="Venter J.C."/>
            <person name="Vicario S."/>
            <person name="Vieira F.G."/>
            <person name="Vilella A.J."/>
            <person name="Villasante A."/>
            <person name="Walenz B."/>
            <person name="Wang J."/>
            <person name="Wasserman M."/>
            <person name="Watts T."/>
            <person name="Wilson D."/>
            <person name="Wilson R.K."/>
            <person name="Wing R.A."/>
            <person name="Wolfner M.F."/>
            <person name="Wong A."/>
            <person name="Wong G.K."/>
            <person name="Wu C.I."/>
            <person name="Wu G."/>
            <person name="Yamamoto D."/>
            <person name="Yang H.P."/>
            <person name="Yang S.P."/>
            <person name="Yorke J.A."/>
            <person name="Yoshida K."/>
            <person name="Zdobnov E."/>
            <person name="Zhang P."/>
            <person name="Zhang Y."/>
            <person name="Zimin A.V."/>
            <person name="Baldwin J."/>
            <person name="Abdouelleil A."/>
            <person name="Abdulkadir J."/>
            <person name="Abebe A."/>
            <person name="Abera B."/>
            <person name="Abreu J."/>
            <person name="Acer S.C."/>
            <person name="Aftuck L."/>
            <person name="Alexander A."/>
            <person name="An P."/>
            <person name="Anderson E."/>
            <person name="Anderson S."/>
            <person name="Arachi H."/>
            <person name="Azer M."/>
            <person name="Bachantsang P."/>
            <person name="Barry A."/>
            <person name="Bayul T."/>
            <person name="Berlin A."/>
            <person name="Bessette D."/>
            <person name="Bloom T."/>
            <person name="Blye J."/>
            <person name="Boguslavskiy L."/>
            <person name="Bonnet C."/>
            <person name="Boukhgalter B."/>
            <person name="Bourzgui I."/>
            <person name="Brown A."/>
            <person name="Cahill P."/>
            <person name="Channer S."/>
            <person name="Cheshatsang Y."/>
            <person name="Chuda L."/>
            <person name="Citroen M."/>
            <person name="Collymore A."/>
            <person name="Cooke P."/>
            <person name="Costello M."/>
            <person name="D'Aco K."/>
            <person name="Daza R."/>
            <person name="De Haan G."/>
            <person name="DeGray S."/>
            <person name="DeMaso C."/>
            <person name="Dhargay N."/>
            <person name="Dooley K."/>
            <person name="Dooley E."/>
            <person name="Doricent M."/>
            <person name="Dorje P."/>
            <person name="Dorjee K."/>
            <person name="Dupes A."/>
            <person name="Elong R."/>
            <person name="Falk J."/>
            <person name="Farina A."/>
            <person name="Faro S."/>
            <person name="Ferguson D."/>
            <person name="Fisher S."/>
            <person name="Foley C.D."/>
            <person name="Franke A."/>
            <person name="Friedrich D."/>
            <person name="Gadbois L."/>
            <person name="Gearin G."/>
            <person name="Gearin C.R."/>
            <person name="Giannoukos G."/>
            <person name="Goode T."/>
            <person name="Graham J."/>
            <person name="Grandbois E."/>
            <person name="Grewal S."/>
            <person name="Gyaltsen K."/>
            <person name="Hafez N."/>
            <person name="Hagos B."/>
            <person name="Hall J."/>
            <person name="Henson C."/>
            <person name="Hollinger A."/>
            <person name="Honan T."/>
            <person name="Huard M.D."/>
            <person name="Hughes L."/>
            <person name="Hurhula B."/>
            <person name="Husby M.E."/>
            <person name="Kamat A."/>
            <person name="Kanga B."/>
            <person name="Kashin S."/>
            <person name="Khazanovich D."/>
            <person name="Kisner P."/>
            <person name="Lance K."/>
            <person name="Lara M."/>
            <person name="Lee W."/>
            <person name="Lennon N."/>
            <person name="Letendre F."/>
            <person name="LeVine R."/>
            <person name="Lipovsky A."/>
            <person name="Liu X."/>
            <person name="Liu J."/>
            <person name="Liu S."/>
            <person name="Lokyitsang T."/>
            <person name="Lokyitsang Y."/>
            <person name="Lubonja R."/>
            <person name="Lui A."/>
            <person name="MacDonald P."/>
            <person name="Magnisalis V."/>
            <person name="Maru K."/>
            <person name="Matthews C."/>
            <person name="McCusker W."/>
            <person name="McDonough S."/>
            <person name="Mehta T."/>
            <person name="Meldrim J."/>
            <person name="Meneus L."/>
            <person name="Mihai O."/>
            <person name="Mihalev A."/>
            <person name="Mihova T."/>
            <person name="Mittelman R."/>
            <person name="Mlenga V."/>
            <person name="Montmayeur A."/>
            <person name="Mulrain L."/>
            <person name="Navidi A."/>
            <person name="Naylor J."/>
            <person name="Negash T."/>
            <person name="Nguyen T."/>
            <person name="Nguyen N."/>
            <person name="Nicol R."/>
            <person name="Norbu C."/>
            <person name="Norbu N."/>
            <person name="Novod N."/>
            <person name="O'Neill B."/>
            <person name="Osman S."/>
            <person name="Markiewicz E."/>
            <person name="Oyono O.L."/>
            <person name="Patti C."/>
            <person name="Phunkhang P."/>
            <person name="Pierre F."/>
            <person name="Priest M."/>
            <person name="Raghuraman S."/>
            <person name="Rege F."/>
            <person name="Reyes R."/>
            <person name="Rise C."/>
            <person name="Rogov P."/>
            <person name="Ross K."/>
            <person name="Ryan E."/>
            <person name="Settipalli S."/>
            <person name="Shea T."/>
            <person name="Sherpa N."/>
            <person name="Shi L."/>
            <person name="Shih D."/>
            <person name="Sparrow T."/>
            <person name="Spaulding J."/>
            <person name="Stalker J."/>
            <person name="Stange-Thomann N."/>
            <person name="Stavropoulos S."/>
            <person name="Stone C."/>
            <person name="Strader C."/>
            <person name="Tesfaye S."/>
            <person name="Thomson T."/>
            <person name="Thoulutsang Y."/>
            <person name="Thoulutsang D."/>
            <person name="Topham K."/>
            <person name="Topping I."/>
            <person name="Tsamla T."/>
            <person name="Vassiliev H."/>
            <person name="Vo A."/>
            <person name="Wangchuk T."/>
            <person name="Wangdi T."/>
            <person name="Weiand M."/>
            <person name="Wilkinson J."/>
            <person name="Wilson A."/>
            <person name="Yadav S."/>
            <person name="Young G."/>
            <person name="Yu Q."/>
            <person name="Zembek L."/>
            <person name="Zhong D."/>
            <person name="Zimmer A."/>
            <person name="Zwirko Z."/>
            <person name="Jaffe D.B."/>
            <person name="Alvarez P."/>
            <person name="Brockman W."/>
            <person name="Butler J."/>
            <person name="Chin C."/>
            <person name="Gnerre S."/>
            <person name="Grabherr M."/>
            <person name="Kleber M."/>
            <person name="Mauceli E."/>
            <person name="MacCallum I."/>
        </authorList>
    </citation>
    <scope>NUCLEOTIDE SEQUENCE [LARGE SCALE GENOMIC DNA]</scope>
    <source>
        <strain evidence="3">Tucson 15287-2541.00</strain>
    </source>
</reference>
<proteinExistence type="predicted"/>
<sequence length="565" mass="61678">MLTNLPALAQKTISLSEYLRPPQNAPLFHPVKLPGRRPYPSPIKKVPASRPVLPQQHPPLGSILPQSSLIVNHYRKPMPSLLKPFLKEKHFPIQPIAASVLLLGQPTELGGPGQRKTGEGADRTKIKTKPIISLPVPYVDVEPQASLKAANYFNVNAKVEQKHVLTTTTSTMTPLIKRPLPEEPSPQQIASMRPAINQGFKPDSVVVESGFRPIMRNDGNGVQLPPELIEQVALRREDPGTEIDEVMETDTLFLTAQQGGSETQSFEPMFIPSPLDSTNATMLALKAAQDDTVKSGTSAPSASPLRLPSAAHTLPAAAELRKPSLEELFSGDDDEEVDADETHSEPEAQEERLTATNQPSVVEKKHSSPEEDDPEYDDVSNLFDSVEDEEKQIDFADDLEAEPDDKVAQAAERIDTYYLPPDNRKIPHASIPSGALYTFDGKSVIDSTLVLPPKLDARDTGHSRHQHYGLTPLQKLIRTTPQFGAYRGELPEDFLATTQSGLSTVTDYSSPVPFSSRGSSSSTSTIPGFDSTLHSSHSSPSLTTSLRPISTKLHLLKPDIENNST</sequence>
<dbReference type="GO" id="GO:0051225">
    <property type="term" value="P:spindle assembly"/>
    <property type="evidence" value="ECO:0007669"/>
    <property type="project" value="EnsemblMetazoa"/>
</dbReference>
<organism evidence="3">
    <name type="scientific">Drosophila grimshawi</name>
    <name type="common">Hawaiian fruit fly</name>
    <name type="synonym">Idiomyia grimshawi</name>
    <dbReference type="NCBI Taxonomy" id="7222"/>
    <lineage>
        <taxon>Eukaryota</taxon>
        <taxon>Metazoa</taxon>
        <taxon>Ecdysozoa</taxon>
        <taxon>Arthropoda</taxon>
        <taxon>Hexapoda</taxon>
        <taxon>Insecta</taxon>
        <taxon>Pterygota</taxon>
        <taxon>Neoptera</taxon>
        <taxon>Endopterygota</taxon>
        <taxon>Diptera</taxon>
        <taxon>Brachycera</taxon>
        <taxon>Muscomorpha</taxon>
        <taxon>Ephydroidea</taxon>
        <taxon>Drosophilidae</taxon>
        <taxon>Drosophila</taxon>
        <taxon>Hawaiian Drosophila</taxon>
    </lineage>
</organism>
<dbReference type="PhylomeDB" id="B4JIJ2"/>
<protein>
    <submittedName>
        <fullName evidence="2">GH18474</fullName>
    </submittedName>
</protein>
<accession>B4JIJ2</accession>
<feature type="region of interest" description="Disordered" evidence="1">
    <location>
        <begin position="329"/>
        <end position="379"/>
    </location>
</feature>
<dbReference type="GO" id="GO:0005700">
    <property type="term" value="C:polytene chromosome"/>
    <property type="evidence" value="ECO:0007669"/>
    <property type="project" value="EnsemblMetazoa"/>
</dbReference>
<dbReference type="GO" id="GO:0005198">
    <property type="term" value="F:structural molecule activity"/>
    <property type="evidence" value="ECO:0007669"/>
    <property type="project" value="EnsemblMetazoa"/>
</dbReference>
<dbReference type="EMBL" id="CH916369">
    <property type="protein sequence ID" value="EDV93073.1"/>
    <property type="molecule type" value="Genomic_DNA"/>
</dbReference>